<feature type="domain" description="HORMA" evidence="7">
    <location>
        <begin position="15"/>
        <end position="208"/>
    </location>
</feature>
<gene>
    <name evidence="8" type="primary">TBLA0D03440</name>
    <name evidence="8" type="ORF">TBLA_0D03440</name>
</gene>
<dbReference type="PANTHER" id="PTHR11842">
    <property type="entry name" value="MITOTIC SPINDLE ASSEMBLY CHECKPOINT PROTEIN MAD2"/>
    <property type="match status" value="1"/>
</dbReference>
<keyword evidence="5" id="KW-0539">Nucleus</keyword>
<dbReference type="InterPro" id="IPR045091">
    <property type="entry name" value="Mad2-like"/>
</dbReference>
<comment type="similarity">
    <text evidence="2">Belongs to the MAD2 family.</text>
</comment>
<dbReference type="EMBL" id="HE806319">
    <property type="protein sequence ID" value="CCH60844.1"/>
    <property type="molecule type" value="Genomic_DNA"/>
</dbReference>
<organism evidence="8 9">
    <name type="scientific">Henningerozyma blattae (strain ATCC 34711 / CBS 6284 / DSM 70876 / NBRC 10599 / NRRL Y-10934 / UCD 77-7)</name>
    <name type="common">Yeast</name>
    <name type="synonym">Tetrapisispora blattae</name>
    <dbReference type="NCBI Taxonomy" id="1071380"/>
    <lineage>
        <taxon>Eukaryota</taxon>
        <taxon>Fungi</taxon>
        <taxon>Dikarya</taxon>
        <taxon>Ascomycota</taxon>
        <taxon>Saccharomycotina</taxon>
        <taxon>Saccharomycetes</taxon>
        <taxon>Saccharomycetales</taxon>
        <taxon>Saccharomycetaceae</taxon>
        <taxon>Henningerozyma</taxon>
    </lineage>
</organism>
<dbReference type="OMA" id="WQFDVEI"/>
<keyword evidence="3" id="KW-0132">Cell division</keyword>
<keyword evidence="6" id="KW-0131">Cell cycle</keyword>
<evidence type="ECO:0000256" key="3">
    <source>
        <dbReference type="ARBA" id="ARBA00022618"/>
    </source>
</evidence>
<evidence type="ECO:0000313" key="8">
    <source>
        <dbReference type="EMBL" id="CCH60844.1"/>
    </source>
</evidence>
<evidence type="ECO:0000256" key="2">
    <source>
        <dbReference type="ARBA" id="ARBA00010348"/>
    </source>
</evidence>
<dbReference type="SUPFAM" id="SSF56019">
    <property type="entry name" value="The spindle assembly checkpoint protein mad2"/>
    <property type="match status" value="1"/>
</dbReference>
<dbReference type="HOGENOM" id="CLU_072097_0_0_1"/>
<dbReference type="STRING" id="1071380.I2H392"/>
<keyword evidence="4" id="KW-0498">Mitosis</keyword>
<dbReference type="OrthoDB" id="1806at2759"/>
<evidence type="ECO:0000256" key="5">
    <source>
        <dbReference type="ARBA" id="ARBA00023242"/>
    </source>
</evidence>
<proteinExistence type="inferred from homology"/>
<dbReference type="GO" id="GO:0007094">
    <property type="term" value="P:mitotic spindle assembly checkpoint signaling"/>
    <property type="evidence" value="ECO:0007669"/>
    <property type="project" value="EnsemblFungi"/>
</dbReference>
<dbReference type="GO" id="GO:1990333">
    <property type="term" value="C:mitotic checkpoint complex, CDC20-MAD2 subcomplex"/>
    <property type="evidence" value="ECO:0007669"/>
    <property type="project" value="EnsemblFungi"/>
</dbReference>
<dbReference type="eggNOG" id="KOG3285">
    <property type="taxonomic scope" value="Eukaryota"/>
</dbReference>
<dbReference type="GO" id="GO:1902499">
    <property type="term" value="P:positive regulation of protein autoubiquitination"/>
    <property type="evidence" value="ECO:0007669"/>
    <property type="project" value="EnsemblFungi"/>
</dbReference>
<evidence type="ECO:0000256" key="1">
    <source>
        <dbReference type="ARBA" id="ARBA00004123"/>
    </source>
</evidence>
<dbReference type="GO" id="GO:0044774">
    <property type="term" value="P:mitotic DNA integrity checkpoint signaling"/>
    <property type="evidence" value="ECO:0007669"/>
    <property type="project" value="EnsemblFungi"/>
</dbReference>
<sequence>MSQNSKNNSQELSLRGSAKKIVEFFEITLGFILYQRGVYPQDEFVPVTRYGMSLLRPESPDLRKYIRTVLQQVQRWVVKGDCSKLLLCLVDTDSGSTIEQWAFGIDISESGSNSNEDESADNRINEEETKQQIRALLRQITSSVSFLPQLDEDAEYSFCVLCHTNASGVVPKDWGDASMSTAIVHGSNKETVQLRNFATSDHTIQASVTYSSGK</sequence>
<protein>
    <recommendedName>
        <fullName evidence="7">HORMA domain-containing protein</fullName>
    </recommendedName>
</protein>
<keyword evidence="9" id="KW-1185">Reference proteome</keyword>
<dbReference type="Proteomes" id="UP000002866">
    <property type="component" value="Chromosome 4"/>
</dbReference>
<dbReference type="GO" id="GO:0051301">
    <property type="term" value="P:cell division"/>
    <property type="evidence" value="ECO:0007669"/>
    <property type="project" value="UniProtKB-KW"/>
</dbReference>
<dbReference type="GO" id="GO:0005654">
    <property type="term" value="C:nucleoplasm"/>
    <property type="evidence" value="ECO:0007669"/>
    <property type="project" value="TreeGrafter"/>
</dbReference>
<dbReference type="InterPro" id="IPR003511">
    <property type="entry name" value="HORMA_dom"/>
</dbReference>
<dbReference type="GeneID" id="14495880"/>
<dbReference type="RefSeq" id="XP_004180363.1">
    <property type="nucleotide sequence ID" value="XM_004180315.1"/>
</dbReference>
<dbReference type="InParanoid" id="I2H392"/>
<dbReference type="PROSITE" id="PS50815">
    <property type="entry name" value="HORMA"/>
    <property type="match status" value="1"/>
</dbReference>
<dbReference type="FunCoup" id="I2H392">
    <property type="interactions" value="1196"/>
</dbReference>
<dbReference type="PANTHER" id="PTHR11842:SF11">
    <property type="entry name" value="MITOTIC SPINDLE ASSEMBLY CHECKPOINT PROTEIN MAD2A"/>
    <property type="match status" value="1"/>
</dbReference>
<dbReference type="GO" id="GO:0005737">
    <property type="term" value="C:cytoplasm"/>
    <property type="evidence" value="ECO:0007669"/>
    <property type="project" value="TreeGrafter"/>
</dbReference>
<evidence type="ECO:0000256" key="4">
    <source>
        <dbReference type="ARBA" id="ARBA00022776"/>
    </source>
</evidence>
<dbReference type="InterPro" id="IPR036570">
    <property type="entry name" value="HORMA_dom_sf"/>
</dbReference>
<dbReference type="Pfam" id="PF02301">
    <property type="entry name" value="HORMA"/>
    <property type="match status" value="1"/>
</dbReference>
<reference evidence="8 9" key="1">
    <citation type="journal article" date="2011" name="Proc. Natl. Acad. Sci. U.S.A.">
        <title>Evolutionary erosion of yeast sex chromosomes by mating-type switching accidents.</title>
        <authorList>
            <person name="Gordon J.L."/>
            <person name="Armisen D."/>
            <person name="Proux-Wera E."/>
            <person name="Oheigeartaigh S.S."/>
            <person name="Byrne K.P."/>
            <person name="Wolfe K.H."/>
        </authorList>
    </citation>
    <scope>NUCLEOTIDE SEQUENCE [LARGE SCALE GENOMIC DNA]</scope>
    <source>
        <strain evidence="9">ATCC 34711 / CBS 6284 / DSM 70876 / NBRC 10599 / NRRL Y-10934 / UCD 77-7</strain>
    </source>
</reference>
<dbReference type="KEGG" id="tbl:TBLA_0D03440"/>
<evidence type="ECO:0000313" key="9">
    <source>
        <dbReference type="Proteomes" id="UP000002866"/>
    </source>
</evidence>
<comment type="subcellular location">
    <subcellularLocation>
        <location evidence="1">Nucleus</location>
    </subcellularLocation>
</comment>
<dbReference type="AlphaFoldDB" id="I2H392"/>
<dbReference type="GO" id="GO:0000776">
    <property type="term" value="C:kinetochore"/>
    <property type="evidence" value="ECO:0007669"/>
    <property type="project" value="EnsemblFungi"/>
</dbReference>
<evidence type="ECO:0000256" key="6">
    <source>
        <dbReference type="ARBA" id="ARBA00023306"/>
    </source>
</evidence>
<evidence type="ECO:0000259" key="7">
    <source>
        <dbReference type="PROSITE" id="PS50815"/>
    </source>
</evidence>
<dbReference type="Gene3D" id="3.30.900.10">
    <property type="entry name" value="HORMA domain"/>
    <property type="match status" value="1"/>
</dbReference>
<accession>I2H392</accession>
<name>I2H392_HENB6</name>